<dbReference type="OMA" id="WGPTPNT"/>
<sequence length="618" mass="64183">MMGLCIFFLLAGQLLGAGSASASASAVGDPPLRTVRAADDTAVAVKRALNSAAGTTYTLNQTHLTKSWADATLFSLGIGTSSSTTNNSTGTEQSLDLEGALTVTCTACYINGSVTGTVNITNDFNVTDAVSSLSEEVLDMTSLVLGELSDFVTNTTDVVLDAVTDFDFDGIDLPAWPTLNLEFNLNDTEGLPDVHAQFEFTDLELYLELDVVLSAGATYTLNLFTSQSVAGIKIPGLEAGALFKVDLVLIAEAEIDISSGFHVKLDQGLVLDFALFDEDVGGVTLPGGLLEFLPVTITGAGSLRALLQITASIGFELATLDNIPGIDFSTGVSAEVFAYVADLHLSVDATTDDEAECALEAVAAYTLAVGAAAGATVAVDTYNWGPAPTTTVPVWYTTLASVCAVEKSSTTITSAASPNPSHGLLEERQRNNNETHEEMTTTTLTSSTKYTVVGCRLTGQAICPASLQTTTATERTMTAVVTVESGVTPSFPERTHSTLSGAIPFGANVRKLPAVSGPPVSYVPPRETGDAGVSGNSSGDGDMDDDDDGDGNDEKLIIGLSVGLGCPMLIGVAAGVWWFVHRRKKYASVPQSQSETTVYSPWQGGAKSARATVAAAAN</sequence>
<keyword evidence="3" id="KW-0732">Signal</keyword>
<dbReference type="STRING" id="454130.A0A0U5FU58"/>
<evidence type="ECO:0000256" key="1">
    <source>
        <dbReference type="SAM" id="MobiDB-lite"/>
    </source>
</evidence>
<evidence type="ECO:0000313" key="5">
    <source>
        <dbReference type="Proteomes" id="UP000054771"/>
    </source>
</evidence>
<dbReference type="AlphaFoldDB" id="A0A0U5FU58"/>
<feature type="chain" id="PRO_5006857289" description="Mid2 domain-containing protein" evidence="3">
    <location>
        <begin position="17"/>
        <end position="618"/>
    </location>
</feature>
<evidence type="ECO:0008006" key="6">
    <source>
        <dbReference type="Google" id="ProtNLM"/>
    </source>
</evidence>
<keyword evidence="2" id="KW-0472">Membrane</keyword>
<keyword evidence="5" id="KW-1185">Reference proteome</keyword>
<evidence type="ECO:0000313" key="4">
    <source>
        <dbReference type="EMBL" id="CEL01838.1"/>
    </source>
</evidence>
<gene>
    <name evidence="4" type="ORF">ASPCAL01414</name>
</gene>
<protein>
    <recommendedName>
        <fullName evidence="6">Mid2 domain-containing protein</fullName>
    </recommendedName>
</protein>
<dbReference type="Proteomes" id="UP000054771">
    <property type="component" value="Unassembled WGS sequence"/>
</dbReference>
<organism evidence="4 5">
    <name type="scientific">Aspergillus calidoustus</name>
    <dbReference type="NCBI Taxonomy" id="454130"/>
    <lineage>
        <taxon>Eukaryota</taxon>
        <taxon>Fungi</taxon>
        <taxon>Dikarya</taxon>
        <taxon>Ascomycota</taxon>
        <taxon>Pezizomycotina</taxon>
        <taxon>Eurotiomycetes</taxon>
        <taxon>Eurotiomycetidae</taxon>
        <taxon>Eurotiales</taxon>
        <taxon>Aspergillaceae</taxon>
        <taxon>Aspergillus</taxon>
        <taxon>Aspergillus subgen. Nidulantes</taxon>
    </lineage>
</organism>
<accession>A0A0U5FU58</accession>
<evidence type="ECO:0000256" key="3">
    <source>
        <dbReference type="SAM" id="SignalP"/>
    </source>
</evidence>
<feature type="signal peptide" evidence="3">
    <location>
        <begin position="1"/>
        <end position="16"/>
    </location>
</feature>
<reference evidence="5" key="1">
    <citation type="journal article" date="2016" name="Genome Announc.">
        <title>Draft genome sequences of fungus Aspergillus calidoustus.</title>
        <authorList>
            <person name="Horn F."/>
            <person name="Linde J."/>
            <person name="Mattern D.J."/>
            <person name="Walther G."/>
            <person name="Guthke R."/>
            <person name="Scherlach K."/>
            <person name="Martin K."/>
            <person name="Brakhage A.A."/>
            <person name="Petzke L."/>
            <person name="Valiante V."/>
        </authorList>
    </citation>
    <scope>NUCLEOTIDE SEQUENCE [LARGE SCALE GENOMIC DNA]</scope>
    <source>
        <strain evidence="5">SF006504</strain>
    </source>
</reference>
<evidence type="ECO:0000256" key="2">
    <source>
        <dbReference type="SAM" id="Phobius"/>
    </source>
</evidence>
<feature type="compositionally biased region" description="Acidic residues" evidence="1">
    <location>
        <begin position="541"/>
        <end position="551"/>
    </location>
</feature>
<dbReference type="EMBL" id="CDMC01000001">
    <property type="protein sequence ID" value="CEL01838.1"/>
    <property type="molecule type" value="Genomic_DNA"/>
</dbReference>
<feature type="transmembrane region" description="Helical" evidence="2">
    <location>
        <begin position="556"/>
        <end position="580"/>
    </location>
</feature>
<name>A0A0U5FU58_ASPCI</name>
<feature type="compositionally biased region" description="Low complexity" evidence="1">
    <location>
        <begin position="530"/>
        <end position="540"/>
    </location>
</feature>
<keyword evidence="2" id="KW-0812">Transmembrane</keyword>
<proteinExistence type="predicted"/>
<dbReference type="OrthoDB" id="4733706at2759"/>
<keyword evidence="2" id="KW-1133">Transmembrane helix</keyword>
<feature type="region of interest" description="Disordered" evidence="1">
    <location>
        <begin position="516"/>
        <end position="552"/>
    </location>
</feature>